<accession>A0A438F8B4</accession>
<dbReference type="PANTHER" id="PTHR19446">
    <property type="entry name" value="REVERSE TRANSCRIPTASES"/>
    <property type="match status" value="1"/>
</dbReference>
<protein>
    <submittedName>
        <fullName evidence="1">Uncharacterized protein</fullName>
    </submittedName>
</protein>
<name>A0A438F8B4_VITVI</name>
<organism evidence="1 2">
    <name type="scientific">Vitis vinifera</name>
    <name type="common">Grape</name>
    <dbReference type="NCBI Taxonomy" id="29760"/>
    <lineage>
        <taxon>Eukaryota</taxon>
        <taxon>Viridiplantae</taxon>
        <taxon>Streptophyta</taxon>
        <taxon>Embryophyta</taxon>
        <taxon>Tracheophyta</taxon>
        <taxon>Spermatophyta</taxon>
        <taxon>Magnoliopsida</taxon>
        <taxon>eudicotyledons</taxon>
        <taxon>Gunneridae</taxon>
        <taxon>Pentapetalae</taxon>
        <taxon>rosids</taxon>
        <taxon>Vitales</taxon>
        <taxon>Vitaceae</taxon>
        <taxon>Viteae</taxon>
        <taxon>Vitis</taxon>
    </lineage>
</organism>
<dbReference type="AlphaFoldDB" id="A0A438F8B4"/>
<dbReference type="Proteomes" id="UP000288805">
    <property type="component" value="Unassembled WGS sequence"/>
</dbReference>
<proteinExistence type="predicted"/>
<reference evidence="1 2" key="1">
    <citation type="journal article" date="2018" name="PLoS Genet.">
        <title>Population sequencing reveals clonal diversity and ancestral inbreeding in the grapevine cultivar Chardonnay.</title>
        <authorList>
            <person name="Roach M.J."/>
            <person name="Johnson D.L."/>
            <person name="Bohlmann J."/>
            <person name="van Vuuren H.J."/>
            <person name="Jones S.J."/>
            <person name="Pretorius I.S."/>
            <person name="Schmidt S.A."/>
            <person name="Borneman A.R."/>
        </authorList>
    </citation>
    <scope>NUCLEOTIDE SEQUENCE [LARGE SCALE GENOMIC DNA]</scope>
    <source>
        <strain evidence="2">cv. Chardonnay</strain>
        <tissue evidence="1">Leaf</tissue>
    </source>
</reference>
<evidence type="ECO:0000313" key="2">
    <source>
        <dbReference type="Proteomes" id="UP000288805"/>
    </source>
</evidence>
<evidence type="ECO:0000313" key="1">
    <source>
        <dbReference type="EMBL" id="RVW56146.1"/>
    </source>
</evidence>
<dbReference type="EMBL" id="QGNW01001094">
    <property type="protein sequence ID" value="RVW56146.1"/>
    <property type="molecule type" value="Genomic_DNA"/>
</dbReference>
<comment type="caution">
    <text evidence="1">The sequence shown here is derived from an EMBL/GenBank/DDBJ whole genome shotgun (WGS) entry which is preliminary data.</text>
</comment>
<gene>
    <name evidence="1" type="ORF">CK203_080827</name>
</gene>
<sequence length="577" mass="64918">MAQAKVRSSQEKDCLLDCRIDSNGSFSEGEHLVIWATEELRKQQEKTIISATDKALAEETMWYASGLKIEGERGVLRSLWGARGNNEVGPGKDGNGCWDLVEFTNASNMVRGGGVGFRYDIASRDQEGAGKGNSKFSDQNRKRRERIHSKELLEKSKFERELKRLEYSINNEKGNKQKGPSHGKGDQIAETKIQPMSENVVRSLGSGRFLDWRALDVDGAAGGLLICWDERSLEILDWEEGQYSLSCRFKNVEDGVVWVFTGVYGPFTKEERECLWEEIGAIRGIWEEPWCLGDWWIFQCKGECLLGAGALTTSPGLDWTEGGGLRRGPCPFRFGVEGGYWEASIRSNQPARSRESRDQFSENEIHSALMEMNGDKALGLDGFTMAFWQSCWEFVKVEILEMFKEFHEQSSFLKSLNNTFLVLIPKKGGAVDLGDFRPISLLGGLYKLLAKVLANRLKRVLSKVGVVFGVEEDNLKISHLFFADDTVVFCEANKEHLTHLSWILFWFEAASSLRINLDKSEIIPVGVVEEIDEMAVELGCRVGSLPSQYLGLPLGAPNKAPSVWDEVKDKLRRRLAR</sequence>